<accession>A0A6J8B5V9</accession>
<name>A0A6J8B5V9_MYTCO</name>
<dbReference type="Gene3D" id="3.60.10.10">
    <property type="entry name" value="Endonuclease/exonuclease/phosphatase"/>
    <property type="match status" value="1"/>
</dbReference>
<evidence type="ECO:0000313" key="1">
    <source>
        <dbReference type="EMBL" id="CAC5379308.1"/>
    </source>
</evidence>
<dbReference type="AlphaFoldDB" id="A0A6J8B5V9"/>
<gene>
    <name evidence="1" type="ORF">MCOR_15391</name>
</gene>
<dbReference type="InterPro" id="IPR021109">
    <property type="entry name" value="Peptidase_aspartic_dom_sf"/>
</dbReference>
<organism evidence="1 2">
    <name type="scientific">Mytilus coruscus</name>
    <name type="common">Sea mussel</name>
    <dbReference type="NCBI Taxonomy" id="42192"/>
    <lineage>
        <taxon>Eukaryota</taxon>
        <taxon>Metazoa</taxon>
        <taxon>Spiralia</taxon>
        <taxon>Lophotrochozoa</taxon>
        <taxon>Mollusca</taxon>
        <taxon>Bivalvia</taxon>
        <taxon>Autobranchia</taxon>
        <taxon>Pteriomorphia</taxon>
        <taxon>Mytilida</taxon>
        <taxon>Mytiloidea</taxon>
        <taxon>Mytilidae</taxon>
        <taxon>Mytilinae</taxon>
        <taxon>Mytilus</taxon>
    </lineage>
</organism>
<proteinExistence type="predicted"/>
<dbReference type="EMBL" id="CACVKT020002664">
    <property type="protein sequence ID" value="CAC5379308.1"/>
    <property type="molecule type" value="Genomic_DNA"/>
</dbReference>
<keyword evidence="2" id="KW-1185">Reference proteome</keyword>
<sequence length="617" mass="70238">MTKVYTVPQGNAFYMCGDWNSRCSDFTDSITGIDNLPDRHVVDFQCNSYGKVFCEFLTDVSCCILNGRNTILNDYTYVSTRGLSVVDYCVVPYEMLDIFNKFKVTRTSVQMRSLTLDGFTWLKKTNANPLRGIADDGKEVAETNRRTTAQKCTHLDFMLGQNANYCPIISRNTIIKNSTSINSIWQSIRLHYGFQSTGGHFLDFNSIFLEPNERPEDLFHGNIHHHGEVPEADEELSPSLENLIVLTWLRLIHRDLPNLVKQRYGTELRSKTLASLKPEILQALDSLLDEIYSSTDAKVLRASIKDKHFDRSAKDVRLVSTKQSLYFKAFYKHFPIELSLDTGAEVSMIKASSADYIGVTIKKSSHSALQDDGVTPLNIVGECHFTLSRDVIELQLEALVVNDLDVDILAVCRRQNTHREYTSVRQFIQRNEHFCRVRLTTTVDNAPEAPDNIRDLKKTNYIDTTHTSHFSNQVSVDPDNLLSPDLKTQFNELLRKFSKVFSRNFEGYNGAIGPFEASVNMGPVQPPQRKGRMPQYSKNNLVELQNKFDELEWKGVFRKPEDVGISVEYINPSFLVKKASGGFRLVTTFAEVGRYSKPQPSLMPDVDSTHRTIAQWK</sequence>
<reference evidence="1 2" key="1">
    <citation type="submission" date="2020-06" db="EMBL/GenBank/DDBJ databases">
        <authorList>
            <person name="Li R."/>
            <person name="Bekaert M."/>
        </authorList>
    </citation>
    <scope>NUCLEOTIDE SEQUENCE [LARGE SCALE GENOMIC DNA]</scope>
    <source>
        <strain evidence="2">wild</strain>
    </source>
</reference>
<protein>
    <submittedName>
        <fullName evidence="1">Uncharacterized protein</fullName>
    </submittedName>
</protein>
<evidence type="ECO:0000313" key="2">
    <source>
        <dbReference type="Proteomes" id="UP000507470"/>
    </source>
</evidence>
<dbReference type="InterPro" id="IPR036691">
    <property type="entry name" value="Endo/exonu/phosph_ase_sf"/>
</dbReference>
<dbReference type="Proteomes" id="UP000507470">
    <property type="component" value="Unassembled WGS sequence"/>
</dbReference>
<dbReference type="Gene3D" id="2.40.70.10">
    <property type="entry name" value="Acid Proteases"/>
    <property type="match status" value="1"/>
</dbReference>